<dbReference type="Proteomes" id="UP001623330">
    <property type="component" value="Unassembled WGS sequence"/>
</dbReference>
<dbReference type="PANTHER" id="PTHR40787:SF3">
    <property type="entry name" value="PROTEIN TRANSPORT PROTEIN SEC39"/>
    <property type="match status" value="1"/>
</dbReference>
<evidence type="ECO:0000256" key="2">
    <source>
        <dbReference type="ARBA" id="ARBA00022448"/>
    </source>
</evidence>
<evidence type="ECO:0000313" key="7">
    <source>
        <dbReference type="Proteomes" id="UP001623330"/>
    </source>
</evidence>
<evidence type="ECO:0000313" key="6">
    <source>
        <dbReference type="EMBL" id="KAL3231510.1"/>
    </source>
</evidence>
<dbReference type="EMBL" id="JBEVYD010000007">
    <property type="protein sequence ID" value="KAL3231510.1"/>
    <property type="molecule type" value="Genomic_DNA"/>
</dbReference>
<feature type="domain" description="Sec39" evidence="5">
    <location>
        <begin position="10"/>
        <end position="218"/>
    </location>
</feature>
<accession>A0ABR4NT32</accession>
<protein>
    <submittedName>
        <fullName evidence="6">Protein transport protein SEC39</fullName>
    </submittedName>
</protein>
<reference evidence="6 7" key="1">
    <citation type="submission" date="2024-05" db="EMBL/GenBank/DDBJ databases">
        <title>Long read based assembly of the Candida bracarensis genome reveals expanded adhesin content.</title>
        <authorList>
            <person name="Marcet-Houben M."/>
            <person name="Ksiezopolska E."/>
            <person name="Gabaldon T."/>
        </authorList>
    </citation>
    <scope>NUCLEOTIDE SEQUENCE [LARGE SCALE GENOMIC DNA]</scope>
    <source>
        <strain evidence="6 7">CBM6</strain>
    </source>
</reference>
<keyword evidence="3" id="KW-0256">Endoplasmic reticulum</keyword>
<comment type="caution">
    <text evidence="6">The sequence shown here is derived from an EMBL/GenBank/DDBJ whole genome shotgun (WGS) entry which is preliminary data.</text>
</comment>
<feature type="domain" description="Sec39" evidence="5">
    <location>
        <begin position="360"/>
        <end position="638"/>
    </location>
</feature>
<evidence type="ECO:0000256" key="4">
    <source>
        <dbReference type="ARBA" id="ARBA00022927"/>
    </source>
</evidence>
<comment type="subcellular location">
    <subcellularLocation>
        <location evidence="1">Endoplasmic reticulum</location>
    </subcellularLocation>
</comment>
<dbReference type="InterPro" id="IPR013244">
    <property type="entry name" value="Sec39_domain"/>
</dbReference>
<keyword evidence="7" id="KW-1185">Reference proteome</keyword>
<name>A0ABR4NT32_9SACH</name>
<evidence type="ECO:0000256" key="1">
    <source>
        <dbReference type="ARBA" id="ARBA00004240"/>
    </source>
</evidence>
<keyword evidence="2" id="KW-0813">Transport</keyword>
<dbReference type="Pfam" id="PF08314">
    <property type="entry name" value="Sec39"/>
    <property type="match status" value="2"/>
</dbReference>
<keyword evidence="4" id="KW-0653">Protein transport</keyword>
<evidence type="ECO:0000256" key="3">
    <source>
        <dbReference type="ARBA" id="ARBA00022824"/>
    </source>
</evidence>
<proteinExistence type="predicted"/>
<gene>
    <name evidence="6" type="ORF">RNJ44_00545</name>
</gene>
<evidence type="ECO:0000259" key="5">
    <source>
        <dbReference type="Pfam" id="PF08314"/>
    </source>
</evidence>
<dbReference type="PANTHER" id="PTHR40787">
    <property type="entry name" value="SECRETED PROTEIN"/>
    <property type="match status" value="1"/>
</dbReference>
<organism evidence="6 7">
    <name type="scientific">Nakaseomyces bracarensis</name>
    <dbReference type="NCBI Taxonomy" id="273131"/>
    <lineage>
        <taxon>Eukaryota</taxon>
        <taxon>Fungi</taxon>
        <taxon>Dikarya</taxon>
        <taxon>Ascomycota</taxon>
        <taxon>Saccharomycotina</taxon>
        <taxon>Saccharomycetes</taxon>
        <taxon>Saccharomycetales</taxon>
        <taxon>Saccharomycetaceae</taxon>
        <taxon>Nakaseomyces</taxon>
    </lineage>
</organism>
<sequence length="668" mass="78232">MSSLAEKKVVLLASVFCSRADANSLRLLLPHFNDHRALLFQLVLVLWPELEAPLSLMFLFDEEHLVAEENPDETIVKSLEIDSTLIPLVECSPDIVLERYTRLLSFIGSKLPQTMHIDQDIGPSSNWIRARVILCNDYDRNLILFYQPLWSHLKIDDDEFNAWVKGVLEPLKNAQNWLGNKSIEEFMSMESKDRLELLINGNSLTSDLSYFNRIILPVILYYRDQDLRYFIEHYVTKDNFHLKSKNDILLLIELCTHCKDNDLSARVFGILYENSHNYFATYTNRNDDSELRRLLEDIHNEDSEVYTRLLDLIRDINDHKHFNSFKDLFQIQEGTESQQFDLFTIYCRSLKLKNVSKFVLEKDFLFNKLTTRAKLEIMVESLFERDDYSKISSLLDKDKNEEDKKLLVKNFWKYYYQSENVNDKSFHTLEQILKLLTSKYTNDDEINQLSELTEVINELSRFSINLPPHGFKPHYVLTYKERAIDIISNILELNPKLYKQPERTLSILTKLNQCFNKPTNTKTASKLLTLHIDHALVNRDFMYAYKLSKDWFALIKAQDKDALNDIGNQWLTIFQVGKYMDPDWPDAEIPTEILILQMELLSDLFQYAPADQVEIIANQWSALEIELSIRDLVNDHTSVGNMNSNMQFIQNGLTEVSHTMAAFLGHRK</sequence>